<reference evidence="2 3" key="1">
    <citation type="journal article" date="2017" name="Int. J. Syst. Evol. Microbiol.">
        <title>Mycobacterium talmoniae sp. nov., a slowly growing mycobacterium isolated from human respiratory samples.</title>
        <authorList>
            <person name="Davidson R.M."/>
            <person name="DeGroote M.A."/>
            <person name="Marola J.L."/>
            <person name="Buss S."/>
            <person name="Jones V."/>
            <person name="McNeil M.R."/>
            <person name="Freifeld A.G."/>
            <person name="Elaine Epperson L."/>
            <person name="Hasan N.A."/>
            <person name="Jackson M."/>
            <person name="Iwen P.C."/>
            <person name="Salfinger M."/>
            <person name="Strong M."/>
        </authorList>
    </citation>
    <scope>NUCLEOTIDE SEQUENCE [LARGE SCALE GENOMIC DNA]</scope>
    <source>
        <strain evidence="2 3">ATCC BAA-2683</strain>
    </source>
</reference>
<comment type="caution">
    <text evidence="2">The sequence shown here is derived from an EMBL/GenBank/DDBJ whole genome shotgun (WGS) entry which is preliminary data.</text>
</comment>
<gene>
    <name evidence="2" type="ORF">C1Y40_04585</name>
</gene>
<dbReference type="EMBL" id="PPEA01000657">
    <property type="protein sequence ID" value="PQM45261.1"/>
    <property type="molecule type" value="Genomic_DNA"/>
</dbReference>
<feature type="region of interest" description="Disordered" evidence="1">
    <location>
        <begin position="46"/>
        <end position="71"/>
    </location>
</feature>
<feature type="compositionally biased region" description="Basic residues" evidence="1">
    <location>
        <begin position="46"/>
        <end position="56"/>
    </location>
</feature>
<evidence type="ECO:0000313" key="2">
    <source>
        <dbReference type="EMBL" id="PQM45261.1"/>
    </source>
</evidence>
<organism evidence="2 3">
    <name type="scientific">Mycobacterium talmoniae</name>
    <dbReference type="NCBI Taxonomy" id="1858794"/>
    <lineage>
        <taxon>Bacteria</taxon>
        <taxon>Bacillati</taxon>
        <taxon>Actinomycetota</taxon>
        <taxon>Actinomycetes</taxon>
        <taxon>Mycobacteriales</taxon>
        <taxon>Mycobacteriaceae</taxon>
        <taxon>Mycobacterium</taxon>
    </lineage>
</organism>
<evidence type="ECO:0000313" key="3">
    <source>
        <dbReference type="Proteomes" id="UP000238296"/>
    </source>
</evidence>
<sequence length="102" mass="11307">MTIARPIRAHPYYSCMAGDESGGKYLTLQDIAERLGWSINTARTMQHRANSRRAAGKSRPGDLPPPDHRFARTPVWLVETIEAWEKRRPGQGAGGGPKAPKQ</sequence>
<evidence type="ECO:0000256" key="1">
    <source>
        <dbReference type="SAM" id="MobiDB-lite"/>
    </source>
</evidence>
<proteinExistence type="predicted"/>
<dbReference type="Proteomes" id="UP000238296">
    <property type="component" value="Unassembled WGS sequence"/>
</dbReference>
<evidence type="ECO:0008006" key="4">
    <source>
        <dbReference type="Google" id="ProtNLM"/>
    </source>
</evidence>
<accession>A0A2S8BF09</accession>
<dbReference type="AlphaFoldDB" id="A0A2S8BF09"/>
<name>A0A2S8BF09_9MYCO</name>
<protein>
    <recommendedName>
        <fullName evidence="4">Helix-turn-helix DNA binding domain protein</fullName>
    </recommendedName>
</protein>